<gene>
    <name evidence="1" type="ORF">L6452_40932</name>
</gene>
<reference evidence="2" key="1">
    <citation type="journal article" date="2022" name="Mol. Ecol. Resour.">
        <title>The genomes of chicory, endive, great burdock and yacon provide insights into Asteraceae palaeo-polyploidization history and plant inulin production.</title>
        <authorList>
            <person name="Fan W."/>
            <person name="Wang S."/>
            <person name="Wang H."/>
            <person name="Wang A."/>
            <person name="Jiang F."/>
            <person name="Liu H."/>
            <person name="Zhao H."/>
            <person name="Xu D."/>
            <person name="Zhang Y."/>
        </authorList>
    </citation>
    <scope>NUCLEOTIDE SEQUENCE [LARGE SCALE GENOMIC DNA]</scope>
    <source>
        <strain evidence="2">cv. Niubang</strain>
    </source>
</reference>
<organism evidence="1 2">
    <name type="scientific">Arctium lappa</name>
    <name type="common">Greater burdock</name>
    <name type="synonym">Lappa major</name>
    <dbReference type="NCBI Taxonomy" id="4217"/>
    <lineage>
        <taxon>Eukaryota</taxon>
        <taxon>Viridiplantae</taxon>
        <taxon>Streptophyta</taxon>
        <taxon>Embryophyta</taxon>
        <taxon>Tracheophyta</taxon>
        <taxon>Spermatophyta</taxon>
        <taxon>Magnoliopsida</taxon>
        <taxon>eudicotyledons</taxon>
        <taxon>Gunneridae</taxon>
        <taxon>Pentapetalae</taxon>
        <taxon>asterids</taxon>
        <taxon>campanulids</taxon>
        <taxon>Asterales</taxon>
        <taxon>Asteraceae</taxon>
        <taxon>Carduoideae</taxon>
        <taxon>Cardueae</taxon>
        <taxon>Arctiinae</taxon>
        <taxon>Arctium</taxon>
    </lineage>
</organism>
<protein>
    <submittedName>
        <fullName evidence="1">Uncharacterized protein</fullName>
    </submittedName>
</protein>
<proteinExistence type="predicted"/>
<sequence>MRSDVGSKALQPPLKSGLHEKQPWQYESCKKSSNSKPKLDMAKQHVMPTLNPYSQNYEPKIWKPVNLELGLNTYQNGQDTLVSEDKNQAQQLTDYIKRRAYLLDPVDYYQWDYGTIVGNKDIKTTWSIDSKLHEERLRQQRSRY</sequence>
<evidence type="ECO:0000313" key="2">
    <source>
        <dbReference type="Proteomes" id="UP001055879"/>
    </source>
</evidence>
<keyword evidence="2" id="KW-1185">Reference proteome</keyword>
<dbReference type="EMBL" id="CM042062">
    <property type="protein sequence ID" value="KAI3669628.1"/>
    <property type="molecule type" value="Genomic_DNA"/>
</dbReference>
<reference evidence="1 2" key="2">
    <citation type="journal article" date="2022" name="Mol. Ecol. Resour.">
        <title>The genomes of chicory, endive, great burdock and yacon provide insights into Asteraceae paleo-polyploidization history and plant inulin production.</title>
        <authorList>
            <person name="Fan W."/>
            <person name="Wang S."/>
            <person name="Wang H."/>
            <person name="Wang A."/>
            <person name="Jiang F."/>
            <person name="Liu H."/>
            <person name="Zhao H."/>
            <person name="Xu D."/>
            <person name="Zhang Y."/>
        </authorList>
    </citation>
    <scope>NUCLEOTIDE SEQUENCE [LARGE SCALE GENOMIC DNA]</scope>
    <source>
        <strain evidence="2">cv. Niubang</strain>
    </source>
</reference>
<evidence type="ECO:0000313" key="1">
    <source>
        <dbReference type="EMBL" id="KAI3669628.1"/>
    </source>
</evidence>
<dbReference type="Proteomes" id="UP001055879">
    <property type="component" value="Linkage Group LG16"/>
</dbReference>
<comment type="caution">
    <text evidence="1">The sequence shown here is derived from an EMBL/GenBank/DDBJ whole genome shotgun (WGS) entry which is preliminary data.</text>
</comment>
<accession>A0ACB8XNI7</accession>
<name>A0ACB8XNI7_ARCLA</name>